<dbReference type="STRING" id="1160509.A0A3N4IT78"/>
<sequence>MQTLSPILSSPPELAEHPELLNSEPFLMTTIITIASRYKPLVGQGGASRSMYIHEMLWKELKRGFERLLWGGAPAPVSPDRGAATDRGAKGLRTMGTVEALIVLTEWHVRSAHFPMELGGDTWGILRHANDDDSGRRASMFGSRNGEKIGDMLEPVRRSDTMSWMLLGNALSLSYELGVFDEDTRSQEEDAPYRYQCKRLQRKLLVYIMQLASRLGFTPMVPMEICNLESFSHLKNGTPTWSTVGEMNDVVYDYWAELSLLMKKGASLLFPSRSATKEIIRQGKYNSLLRSCLPEMRDWKDRFERLGLPSPIHNILTLEYEHVRIFHNSLALQAVVERCTSSATAGNPKQPPSHSFAALMQMYSGDVEFINELVDAARCMLTTVVEKMMPGDELRHAPVRIYLRILSAAMFLLKTFALGAKEDDITVSLELMHNTTEALRAAAVDDVHLAWRFADLLETLTKRIQRRFVRMHRNGVETPLHGNGTHTPQPGTPMQHNQLHQQQHRMDLSKLLDGPVTSSMAPGGLHSIASPNGMHQQQYPMHYSQPGTPGSQGHHGPMDFFYSPNEPAFDDWLAIPIDPILDGGYGAGNGKEGMVYQNGLGIGVGLGVEVDGRGVDLLDVLLGMGEG</sequence>
<keyword evidence="3" id="KW-1185">Reference proteome</keyword>
<dbReference type="OrthoDB" id="2262349at2759"/>
<accession>A0A3N4IT78</accession>
<dbReference type="PANTHER" id="PTHR31644">
    <property type="entry name" value="TRANSCRIPTIONAL ACTIVATOR ARO80-RELATED"/>
    <property type="match status" value="1"/>
</dbReference>
<evidence type="ECO:0000313" key="3">
    <source>
        <dbReference type="Proteomes" id="UP000275078"/>
    </source>
</evidence>
<dbReference type="InterPro" id="IPR052780">
    <property type="entry name" value="AAA_Catabolism_Regulators"/>
</dbReference>
<dbReference type="Proteomes" id="UP000275078">
    <property type="component" value="Unassembled WGS sequence"/>
</dbReference>
<dbReference type="GO" id="GO:0045944">
    <property type="term" value="P:positive regulation of transcription by RNA polymerase II"/>
    <property type="evidence" value="ECO:0007669"/>
    <property type="project" value="TreeGrafter"/>
</dbReference>
<organism evidence="2 3">
    <name type="scientific">Ascobolus immersus RN42</name>
    <dbReference type="NCBI Taxonomy" id="1160509"/>
    <lineage>
        <taxon>Eukaryota</taxon>
        <taxon>Fungi</taxon>
        <taxon>Dikarya</taxon>
        <taxon>Ascomycota</taxon>
        <taxon>Pezizomycotina</taxon>
        <taxon>Pezizomycetes</taxon>
        <taxon>Pezizales</taxon>
        <taxon>Ascobolaceae</taxon>
        <taxon>Ascobolus</taxon>
    </lineage>
</organism>
<gene>
    <name evidence="2" type="ORF">BJ508DRAFT_59264</name>
</gene>
<dbReference type="EMBL" id="ML119646">
    <property type="protein sequence ID" value="RPA87390.1"/>
    <property type="molecule type" value="Genomic_DNA"/>
</dbReference>
<name>A0A3N4IT78_ASCIM</name>
<feature type="region of interest" description="Disordered" evidence="1">
    <location>
        <begin position="526"/>
        <end position="552"/>
    </location>
</feature>
<dbReference type="PANTHER" id="PTHR31644:SF2">
    <property type="entry name" value="TRANSCRIPTIONAL ACTIVATOR ARO80-RELATED"/>
    <property type="match status" value="1"/>
</dbReference>
<dbReference type="AlphaFoldDB" id="A0A3N4IT78"/>
<reference evidence="2 3" key="1">
    <citation type="journal article" date="2018" name="Nat. Ecol. Evol.">
        <title>Pezizomycetes genomes reveal the molecular basis of ectomycorrhizal truffle lifestyle.</title>
        <authorList>
            <person name="Murat C."/>
            <person name="Payen T."/>
            <person name="Noel B."/>
            <person name="Kuo A."/>
            <person name="Morin E."/>
            <person name="Chen J."/>
            <person name="Kohler A."/>
            <person name="Krizsan K."/>
            <person name="Balestrini R."/>
            <person name="Da Silva C."/>
            <person name="Montanini B."/>
            <person name="Hainaut M."/>
            <person name="Levati E."/>
            <person name="Barry K.W."/>
            <person name="Belfiori B."/>
            <person name="Cichocki N."/>
            <person name="Clum A."/>
            <person name="Dockter R.B."/>
            <person name="Fauchery L."/>
            <person name="Guy J."/>
            <person name="Iotti M."/>
            <person name="Le Tacon F."/>
            <person name="Lindquist E.A."/>
            <person name="Lipzen A."/>
            <person name="Malagnac F."/>
            <person name="Mello A."/>
            <person name="Molinier V."/>
            <person name="Miyauchi S."/>
            <person name="Poulain J."/>
            <person name="Riccioni C."/>
            <person name="Rubini A."/>
            <person name="Sitrit Y."/>
            <person name="Splivallo R."/>
            <person name="Traeger S."/>
            <person name="Wang M."/>
            <person name="Zifcakova L."/>
            <person name="Wipf D."/>
            <person name="Zambonelli A."/>
            <person name="Paolocci F."/>
            <person name="Nowrousian M."/>
            <person name="Ottonello S."/>
            <person name="Baldrian P."/>
            <person name="Spatafora J.W."/>
            <person name="Henrissat B."/>
            <person name="Nagy L.G."/>
            <person name="Aury J.M."/>
            <person name="Wincker P."/>
            <person name="Grigoriev I.V."/>
            <person name="Bonfante P."/>
            <person name="Martin F.M."/>
        </authorList>
    </citation>
    <scope>NUCLEOTIDE SEQUENCE [LARGE SCALE GENOMIC DNA]</scope>
    <source>
        <strain evidence="2 3">RN42</strain>
    </source>
</reference>
<dbReference type="GO" id="GO:0000981">
    <property type="term" value="F:DNA-binding transcription factor activity, RNA polymerase II-specific"/>
    <property type="evidence" value="ECO:0007669"/>
    <property type="project" value="TreeGrafter"/>
</dbReference>
<dbReference type="GO" id="GO:0009074">
    <property type="term" value="P:aromatic amino acid family catabolic process"/>
    <property type="evidence" value="ECO:0007669"/>
    <property type="project" value="TreeGrafter"/>
</dbReference>
<dbReference type="GO" id="GO:0005634">
    <property type="term" value="C:nucleus"/>
    <property type="evidence" value="ECO:0007669"/>
    <property type="project" value="TreeGrafter"/>
</dbReference>
<feature type="compositionally biased region" description="Polar residues" evidence="1">
    <location>
        <begin position="529"/>
        <end position="551"/>
    </location>
</feature>
<evidence type="ECO:0000313" key="2">
    <source>
        <dbReference type="EMBL" id="RPA87390.1"/>
    </source>
</evidence>
<evidence type="ECO:0008006" key="4">
    <source>
        <dbReference type="Google" id="ProtNLM"/>
    </source>
</evidence>
<dbReference type="CDD" id="cd12148">
    <property type="entry name" value="fungal_TF_MHR"/>
    <property type="match status" value="1"/>
</dbReference>
<proteinExistence type="predicted"/>
<evidence type="ECO:0000256" key="1">
    <source>
        <dbReference type="SAM" id="MobiDB-lite"/>
    </source>
</evidence>
<protein>
    <recommendedName>
        <fullName evidence="4">Transcription factor domain-containing protein</fullName>
    </recommendedName>
</protein>